<dbReference type="AlphaFoldDB" id="H5T9V9"/>
<keyword evidence="2" id="KW-1185">Reference proteome</keyword>
<evidence type="ECO:0000313" key="2">
    <source>
        <dbReference type="Proteomes" id="UP000053586"/>
    </source>
</evidence>
<evidence type="ECO:0000313" key="1">
    <source>
        <dbReference type="EMBL" id="GAB55086.1"/>
    </source>
</evidence>
<protein>
    <submittedName>
        <fullName evidence="1">Uncharacterized protein</fullName>
    </submittedName>
</protein>
<dbReference type="Proteomes" id="UP000053586">
    <property type="component" value="Unassembled WGS sequence"/>
</dbReference>
<name>H5T9V9_9ALTE</name>
<sequence length="37" mass="3974">MCLLIVCLLVVSLIMLQAAPNVIKTVSNKVSNEDAMV</sequence>
<comment type="caution">
    <text evidence="1">The sequence shown here is derived from an EMBL/GenBank/DDBJ whole genome shotgun (WGS) entry which is preliminary data.</text>
</comment>
<dbReference type="EMBL" id="BAET01000007">
    <property type="protein sequence ID" value="GAB55086.1"/>
    <property type="molecule type" value="Genomic_DNA"/>
</dbReference>
<accession>H5T9V9</accession>
<organism evidence="1 2">
    <name type="scientific">Glaciecola punicea ACAM 611</name>
    <dbReference type="NCBI Taxonomy" id="1121923"/>
    <lineage>
        <taxon>Bacteria</taxon>
        <taxon>Pseudomonadati</taxon>
        <taxon>Pseudomonadota</taxon>
        <taxon>Gammaproteobacteria</taxon>
        <taxon>Alteromonadales</taxon>
        <taxon>Alteromonadaceae</taxon>
        <taxon>Glaciecola</taxon>
    </lineage>
</organism>
<reference evidence="1 2" key="2">
    <citation type="journal article" date="2017" name="Antonie Van Leeuwenhoek">
        <title>Rhizobium rhizosphaerae sp. nov., a novel species isolated from rice rhizosphere.</title>
        <authorList>
            <person name="Zhao J.J."/>
            <person name="Zhang J."/>
            <person name="Zhang R.J."/>
            <person name="Zhang C.W."/>
            <person name="Yin H.Q."/>
            <person name="Zhang X.X."/>
        </authorList>
    </citation>
    <scope>NUCLEOTIDE SEQUENCE [LARGE SCALE GENOMIC DNA]</scope>
    <source>
        <strain evidence="1 2">ACAM 611</strain>
    </source>
</reference>
<gene>
    <name evidence="1" type="ORF">GPUN_0955</name>
</gene>
<proteinExistence type="predicted"/>
<reference evidence="1 2" key="1">
    <citation type="journal article" date="2012" name="J. Bacteriol.">
        <title>Genome sequence of proteorhodopsin-containing sea ice bacterium Glaciecola punicea ACAM 611T.</title>
        <authorList>
            <person name="Qin Q.-L."/>
            <person name="Xie B.-B."/>
            <person name="Shu Y.-L."/>
            <person name="Rong J.-C."/>
            <person name="Zhao D.-L."/>
            <person name="Zhang X.-Y."/>
            <person name="Chen X.-L."/>
            <person name="Zhou B.-C."/>
            <person name="Zhanga Y.-Z."/>
        </authorList>
    </citation>
    <scope>NUCLEOTIDE SEQUENCE [LARGE SCALE GENOMIC DNA]</scope>
    <source>
        <strain evidence="1 2">ACAM 611</strain>
    </source>
</reference>